<proteinExistence type="predicted"/>
<feature type="non-terminal residue" evidence="2">
    <location>
        <position position="1"/>
    </location>
</feature>
<reference evidence="2" key="1">
    <citation type="journal article" date="2015" name="Nature">
        <title>Complex archaea that bridge the gap between prokaryotes and eukaryotes.</title>
        <authorList>
            <person name="Spang A."/>
            <person name="Saw J.H."/>
            <person name="Jorgensen S.L."/>
            <person name="Zaremba-Niedzwiedzka K."/>
            <person name="Martijn J."/>
            <person name="Lind A.E."/>
            <person name="van Eijk R."/>
            <person name="Schleper C."/>
            <person name="Guy L."/>
            <person name="Ettema T.J."/>
        </authorList>
    </citation>
    <scope>NUCLEOTIDE SEQUENCE</scope>
</reference>
<evidence type="ECO:0000256" key="1">
    <source>
        <dbReference type="SAM" id="Phobius"/>
    </source>
</evidence>
<dbReference type="EMBL" id="LAZR01018630">
    <property type="protein sequence ID" value="KKL95623.1"/>
    <property type="molecule type" value="Genomic_DNA"/>
</dbReference>
<organism evidence="2">
    <name type="scientific">marine sediment metagenome</name>
    <dbReference type="NCBI Taxonomy" id="412755"/>
    <lineage>
        <taxon>unclassified sequences</taxon>
        <taxon>metagenomes</taxon>
        <taxon>ecological metagenomes</taxon>
    </lineage>
</organism>
<sequence>VDGLALTGAGISVMVVLGFGQSFWGALC</sequence>
<keyword evidence="1" id="KW-0812">Transmembrane</keyword>
<keyword evidence="1" id="KW-0472">Membrane</keyword>
<protein>
    <submittedName>
        <fullName evidence="2">Uncharacterized protein</fullName>
    </submittedName>
</protein>
<gene>
    <name evidence="2" type="ORF">LCGC14_1852710</name>
</gene>
<keyword evidence="1" id="KW-1133">Transmembrane helix</keyword>
<dbReference type="AlphaFoldDB" id="A0A0F9GA59"/>
<name>A0A0F9GA59_9ZZZZ</name>
<accession>A0A0F9GA59</accession>
<feature type="transmembrane region" description="Helical" evidence="1">
    <location>
        <begin position="6"/>
        <end position="27"/>
    </location>
</feature>
<comment type="caution">
    <text evidence="2">The sequence shown here is derived from an EMBL/GenBank/DDBJ whole genome shotgun (WGS) entry which is preliminary data.</text>
</comment>
<evidence type="ECO:0000313" key="2">
    <source>
        <dbReference type="EMBL" id="KKL95623.1"/>
    </source>
</evidence>